<dbReference type="Proteomes" id="UP000243650">
    <property type="component" value="Unassembled WGS sequence"/>
</dbReference>
<organism evidence="2 3">
    <name type="scientific">Alkalicoccus urumqiensis</name>
    <name type="common">Bacillus urumqiensis</name>
    <dbReference type="NCBI Taxonomy" id="1548213"/>
    <lineage>
        <taxon>Bacteria</taxon>
        <taxon>Bacillati</taxon>
        <taxon>Bacillota</taxon>
        <taxon>Bacilli</taxon>
        <taxon>Bacillales</taxon>
        <taxon>Bacillaceae</taxon>
        <taxon>Alkalicoccus</taxon>
    </lineage>
</organism>
<proteinExistence type="predicted"/>
<feature type="compositionally biased region" description="Basic and acidic residues" evidence="1">
    <location>
        <begin position="46"/>
        <end position="60"/>
    </location>
</feature>
<evidence type="ECO:0000313" key="3">
    <source>
        <dbReference type="Proteomes" id="UP000243650"/>
    </source>
</evidence>
<name>A0A2P6MGI4_ALKUR</name>
<dbReference type="EMBL" id="PVNS01000008">
    <property type="protein sequence ID" value="PRO65381.1"/>
    <property type="molecule type" value="Genomic_DNA"/>
</dbReference>
<sequence>MQAQTQQLQHTLSMNLMKSTLSTQAAQSMKMLEELHTADAGNEAPKAPHPDAGSRVDVRL</sequence>
<dbReference type="AlphaFoldDB" id="A0A2P6MGI4"/>
<evidence type="ECO:0000313" key="2">
    <source>
        <dbReference type="EMBL" id="PRO65381.1"/>
    </source>
</evidence>
<protein>
    <recommendedName>
        <fullName evidence="4">Motility protein</fullName>
    </recommendedName>
</protein>
<evidence type="ECO:0000256" key="1">
    <source>
        <dbReference type="SAM" id="MobiDB-lite"/>
    </source>
</evidence>
<evidence type="ECO:0008006" key="4">
    <source>
        <dbReference type="Google" id="ProtNLM"/>
    </source>
</evidence>
<gene>
    <name evidence="2" type="ORF">C6I21_09465</name>
</gene>
<accession>A0A2P6MGI4</accession>
<reference evidence="2 3" key="1">
    <citation type="submission" date="2018-03" db="EMBL/GenBank/DDBJ databases">
        <title>Bacillus urumqiensis sp. nov., a moderately haloalkaliphilic bacterium isolated from a salt lake.</title>
        <authorList>
            <person name="Zhao B."/>
            <person name="Liao Z."/>
        </authorList>
    </citation>
    <scope>NUCLEOTIDE SEQUENCE [LARGE SCALE GENOMIC DNA]</scope>
    <source>
        <strain evidence="2 3">BZ-SZ-XJ18</strain>
    </source>
</reference>
<keyword evidence="3" id="KW-1185">Reference proteome</keyword>
<comment type="caution">
    <text evidence="2">The sequence shown here is derived from an EMBL/GenBank/DDBJ whole genome shotgun (WGS) entry which is preliminary data.</text>
</comment>
<feature type="region of interest" description="Disordered" evidence="1">
    <location>
        <begin position="33"/>
        <end position="60"/>
    </location>
</feature>